<dbReference type="InterPro" id="IPR036047">
    <property type="entry name" value="F-box-like_dom_sf"/>
</dbReference>
<proteinExistence type="predicted"/>
<dbReference type="AlphaFoldDB" id="A0A2T7FA18"/>
<dbReference type="InterPro" id="IPR001810">
    <property type="entry name" value="F-box_dom"/>
</dbReference>
<reference evidence="2 3" key="1">
    <citation type="submission" date="2018-04" db="EMBL/GenBank/DDBJ databases">
        <title>WGS assembly of Panicum hallii var. hallii HAL2.</title>
        <authorList>
            <person name="Lovell J."/>
            <person name="Jenkins J."/>
            <person name="Lowry D."/>
            <person name="Mamidi S."/>
            <person name="Sreedasyam A."/>
            <person name="Weng X."/>
            <person name="Barry K."/>
            <person name="Bonette J."/>
            <person name="Campitelli B."/>
            <person name="Daum C."/>
            <person name="Gordon S."/>
            <person name="Gould B."/>
            <person name="Lipzen A."/>
            <person name="MacQueen A."/>
            <person name="Palacio-Mejia J."/>
            <person name="Plott C."/>
            <person name="Shakirov E."/>
            <person name="Shu S."/>
            <person name="Yoshinaga Y."/>
            <person name="Zane M."/>
            <person name="Rokhsar D."/>
            <person name="Grimwood J."/>
            <person name="Schmutz J."/>
            <person name="Juenger T."/>
        </authorList>
    </citation>
    <scope>NUCLEOTIDE SEQUENCE [LARGE SCALE GENOMIC DNA]</scope>
    <source>
        <strain evidence="3">cv. HAL2</strain>
    </source>
</reference>
<dbReference type="PANTHER" id="PTHR33127:SF97">
    <property type="entry name" value="OS08G0448300 PROTEIN"/>
    <property type="match status" value="1"/>
</dbReference>
<gene>
    <name evidence="2" type="ORF">GQ55_1G329100</name>
</gene>
<dbReference type="SUPFAM" id="SSF81383">
    <property type="entry name" value="F-box domain"/>
    <property type="match status" value="1"/>
</dbReference>
<dbReference type="PANTHER" id="PTHR33127">
    <property type="entry name" value="TRANSMEMBRANE PROTEIN"/>
    <property type="match status" value="1"/>
</dbReference>
<feature type="domain" description="F-box" evidence="1">
    <location>
        <begin position="295"/>
        <end position="341"/>
    </location>
</feature>
<accession>A0A2T7FA18</accession>
<organism evidence="2 3">
    <name type="scientific">Panicum hallii var. hallii</name>
    <dbReference type="NCBI Taxonomy" id="1504633"/>
    <lineage>
        <taxon>Eukaryota</taxon>
        <taxon>Viridiplantae</taxon>
        <taxon>Streptophyta</taxon>
        <taxon>Embryophyta</taxon>
        <taxon>Tracheophyta</taxon>
        <taxon>Spermatophyta</taxon>
        <taxon>Magnoliopsida</taxon>
        <taxon>Liliopsida</taxon>
        <taxon>Poales</taxon>
        <taxon>Poaceae</taxon>
        <taxon>PACMAD clade</taxon>
        <taxon>Panicoideae</taxon>
        <taxon>Panicodae</taxon>
        <taxon>Paniceae</taxon>
        <taxon>Panicinae</taxon>
        <taxon>Panicum</taxon>
        <taxon>Panicum sect. Panicum</taxon>
    </lineage>
</organism>
<protein>
    <recommendedName>
        <fullName evidence="1">F-box domain-containing protein</fullName>
    </recommendedName>
</protein>
<dbReference type="Pfam" id="PF03478">
    <property type="entry name" value="Beta-prop_KIB1-4"/>
    <property type="match status" value="2"/>
</dbReference>
<dbReference type="Gene3D" id="1.20.1280.50">
    <property type="match status" value="1"/>
</dbReference>
<dbReference type="PROSITE" id="PS50181">
    <property type="entry name" value="FBOX"/>
    <property type="match status" value="1"/>
</dbReference>
<dbReference type="OrthoDB" id="679467at2759"/>
<sequence length="569" mass="65306">MAAPAAKNSPDVPPELAIGSKRLLVKFSGGEEESLAIMDPFDTGLREASLEFDMLRGKRCLAYLEGEWLLMLGEATGECFLFSLVSLRRFPLPPLLKPVEALGRCALSSPTPADCTIVFSTSYRNYLVYCRPGDEEWRELPVETDGTYRFVLGDIVRSRVRWRCEESLVESDGDIFLLQFYIQGIHNSEIVDIDIHILDTPRPMFGTRHCRDGVRLCTIRMDDRTMSCTLLPGSCDDMCWVVPSSFKNKNEEHLAIVSSEVTPRFPACCYLVLPMVQLDIKTNKLAFDEDVEQVAAPWSSLPVDMVEELVARLFFIDYLNVRKVCKRWSSVSKPAPYAKRYPAYPVLMSICSSSAGTFRLFDPIIDKEYTLKDRSLVPCNDYFEMLLFAKNGWVLVLRGEKYMYATNPFTEEMLDLPERYRALATSSMVMLWRAGDEHWTRLEIDDYTQFRTTYSNPVFYHDEFYCLGIRGNLGVFNPHNMTWRVLDKPGPLLDGDPLPGDQYCHLLEFREKLIAIFRPHNKGAMELYKLGMSQMVWTKVERLDNEVTFVDHWNAVMMSAPRDTCCNKI</sequence>
<keyword evidence="3" id="KW-1185">Reference proteome</keyword>
<evidence type="ECO:0000313" key="3">
    <source>
        <dbReference type="Proteomes" id="UP000244336"/>
    </source>
</evidence>
<name>A0A2T7FA18_9POAL</name>
<dbReference type="SMART" id="SM00256">
    <property type="entry name" value="FBOX"/>
    <property type="match status" value="1"/>
</dbReference>
<dbReference type="InterPro" id="IPR005174">
    <property type="entry name" value="KIB1-4_b-propeller"/>
</dbReference>
<evidence type="ECO:0000313" key="2">
    <source>
        <dbReference type="EMBL" id="PUZ76925.1"/>
    </source>
</evidence>
<dbReference type="Gramene" id="PUZ76925">
    <property type="protein sequence ID" value="PUZ76925"/>
    <property type="gene ID" value="GQ55_1G329100"/>
</dbReference>
<dbReference type="Pfam" id="PF00646">
    <property type="entry name" value="F-box"/>
    <property type="match status" value="1"/>
</dbReference>
<dbReference type="EMBL" id="CM009749">
    <property type="protein sequence ID" value="PUZ76925.1"/>
    <property type="molecule type" value="Genomic_DNA"/>
</dbReference>
<evidence type="ECO:0000259" key="1">
    <source>
        <dbReference type="PROSITE" id="PS50181"/>
    </source>
</evidence>
<dbReference type="Proteomes" id="UP000244336">
    <property type="component" value="Chromosome 1"/>
</dbReference>